<dbReference type="EC" id="2.4.2.3" evidence="1"/>
<dbReference type="InterPro" id="IPR000845">
    <property type="entry name" value="Nucleoside_phosphorylase_d"/>
</dbReference>
<dbReference type="Gene3D" id="3.40.50.1580">
    <property type="entry name" value="Nucleoside phosphorylase domain"/>
    <property type="match status" value="1"/>
</dbReference>
<evidence type="ECO:0000259" key="4">
    <source>
        <dbReference type="Pfam" id="PF01048"/>
    </source>
</evidence>
<evidence type="ECO:0000256" key="1">
    <source>
        <dbReference type="ARBA" id="ARBA00011888"/>
    </source>
</evidence>
<dbReference type="Pfam" id="PF01048">
    <property type="entry name" value="PNP_UDP_1"/>
    <property type="match status" value="1"/>
</dbReference>
<dbReference type="CDD" id="cd00436">
    <property type="entry name" value="UP_TbUP-like"/>
    <property type="match status" value="1"/>
</dbReference>
<dbReference type="GO" id="GO:0009116">
    <property type="term" value="P:nucleoside metabolic process"/>
    <property type="evidence" value="ECO:0007669"/>
    <property type="project" value="InterPro"/>
</dbReference>
<feature type="domain" description="Nucleoside phosphorylase" evidence="4">
    <location>
        <begin position="29"/>
        <end position="275"/>
    </location>
</feature>
<dbReference type="Proteomes" id="UP000287701">
    <property type="component" value="Chromosome"/>
</dbReference>
<reference evidence="5 6" key="1">
    <citation type="submission" date="2019-01" db="EMBL/GenBank/DDBJ databases">
        <title>Whole Genome of Ornithobacterium rhinotracheale FARPER-174b.</title>
        <authorList>
            <person name="Tataje-Lavanda L.A."/>
            <person name="Montalvan A."/>
            <person name="Montesinos R."/>
            <person name="Zimic M."/>
            <person name="Fernandez-Sanchez M."/>
            <person name="Fernandez-Diaz M."/>
        </authorList>
    </citation>
    <scope>NUCLEOTIDE SEQUENCE [LARGE SCALE GENOMIC DNA]</scope>
    <source>
        <strain evidence="5 6">FARPER-174b</strain>
    </source>
</reference>
<dbReference type="RefSeq" id="WP_128501929.1">
    <property type="nucleotide sequence ID" value="NZ_CP035107.1"/>
</dbReference>
<dbReference type="PANTHER" id="PTHR43691:SF11">
    <property type="entry name" value="FI09636P-RELATED"/>
    <property type="match status" value="1"/>
</dbReference>
<dbReference type="AlphaFoldDB" id="A0A410JTI1"/>
<gene>
    <name evidence="5" type="ORF">EQP59_09250</name>
</gene>
<evidence type="ECO:0000256" key="2">
    <source>
        <dbReference type="ARBA" id="ARBA00021980"/>
    </source>
</evidence>
<comment type="catalytic activity">
    <reaction evidence="3">
        <text>uridine + phosphate = alpha-D-ribose 1-phosphate + uracil</text>
        <dbReference type="Rhea" id="RHEA:24388"/>
        <dbReference type="ChEBI" id="CHEBI:16704"/>
        <dbReference type="ChEBI" id="CHEBI:17568"/>
        <dbReference type="ChEBI" id="CHEBI:43474"/>
        <dbReference type="ChEBI" id="CHEBI:57720"/>
        <dbReference type="EC" id="2.4.2.3"/>
    </reaction>
</comment>
<accession>A0A410JTI1</accession>
<sequence>MIKASELPLNPDGSVYHLNLLPEDIADTIILVGDPERVSRVSKFFDEVEIQKHKREFVTHTGVKNGKRLTVLSSGIGTDNIDIVINELDALVNVDLHTREIKDEKKSLKFVRFGTSGTVNPSIKAGDFVASRYTAGFDGLMHFYPQHQNSQFQELFLKDFKYESIRPMVYTSECDSDLLKLFKSQTVLGNTGSLSGFYGPQGRQVRLKSLDNDFLDHLHTCGLDNFEMETSAIYSFSKMLGHKALSLNCIIANRTTGEFLQSYKESVNEMIEIGLDILTK</sequence>
<dbReference type="SUPFAM" id="SSF53167">
    <property type="entry name" value="Purine and uridine phosphorylases"/>
    <property type="match status" value="1"/>
</dbReference>
<name>A0A410JTI1_ORNRH</name>
<dbReference type="GO" id="GO:0004850">
    <property type="term" value="F:uridine phosphorylase activity"/>
    <property type="evidence" value="ECO:0007669"/>
    <property type="project" value="UniProtKB-EC"/>
</dbReference>
<proteinExistence type="predicted"/>
<evidence type="ECO:0000313" key="5">
    <source>
        <dbReference type="EMBL" id="QAR31512.1"/>
    </source>
</evidence>
<dbReference type="InterPro" id="IPR035994">
    <property type="entry name" value="Nucleoside_phosphorylase_sf"/>
</dbReference>
<dbReference type="OrthoDB" id="9772602at2"/>
<dbReference type="GO" id="GO:0005829">
    <property type="term" value="C:cytosol"/>
    <property type="evidence" value="ECO:0007669"/>
    <property type="project" value="TreeGrafter"/>
</dbReference>
<evidence type="ECO:0000256" key="3">
    <source>
        <dbReference type="ARBA" id="ARBA00048447"/>
    </source>
</evidence>
<organism evidence="5 6">
    <name type="scientific">Ornithobacterium rhinotracheale</name>
    <dbReference type="NCBI Taxonomy" id="28251"/>
    <lineage>
        <taxon>Bacteria</taxon>
        <taxon>Pseudomonadati</taxon>
        <taxon>Bacteroidota</taxon>
        <taxon>Flavobacteriia</taxon>
        <taxon>Flavobacteriales</taxon>
        <taxon>Weeksellaceae</taxon>
        <taxon>Ornithobacterium</taxon>
    </lineage>
</organism>
<dbReference type="EMBL" id="CP035107">
    <property type="protein sequence ID" value="QAR31512.1"/>
    <property type="molecule type" value="Genomic_DNA"/>
</dbReference>
<protein>
    <recommendedName>
        <fullName evidence="2">Uridine phosphorylase</fullName>
        <ecNumber evidence="1">2.4.2.3</ecNumber>
    </recommendedName>
</protein>
<dbReference type="PANTHER" id="PTHR43691">
    <property type="entry name" value="URIDINE PHOSPHORYLASE"/>
    <property type="match status" value="1"/>
</dbReference>
<evidence type="ECO:0000313" key="6">
    <source>
        <dbReference type="Proteomes" id="UP000287701"/>
    </source>
</evidence>